<comment type="caution">
    <text evidence="3">The sequence shown here is derived from an EMBL/GenBank/DDBJ whole genome shotgun (WGS) entry which is preliminary data.</text>
</comment>
<gene>
    <name evidence="3" type="ORF">GX950_02980</name>
</gene>
<organism evidence="3 4">
    <name type="scientific">Candidatus Iainarchaeum sp</name>
    <dbReference type="NCBI Taxonomy" id="3101447"/>
    <lineage>
        <taxon>Archaea</taxon>
        <taxon>Candidatus Iainarchaeota</taxon>
        <taxon>Candidatus Iainarchaeia</taxon>
        <taxon>Candidatus Iainarchaeales</taxon>
        <taxon>Candidatus Iainarchaeaceae</taxon>
        <taxon>Candidatus Iainarchaeum</taxon>
    </lineage>
</organism>
<dbReference type="InterPro" id="IPR004127">
    <property type="entry name" value="Prefoldin_subunit_alpha"/>
</dbReference>
<keyword evidence="1" id="KW-0143">Chaperone</keyword>
<name>A0A7K4BZP0_9ARCH</name>
<sequence>MTEHQLTEQQLIQLAQQEEQGLMNKRQTLIKITEALKETSGAIEALKEIKTQKGNYLVNLGAGIYIESEINTKKCTKNYGENGYIEEPIEKTIEMLEKRKEAIEKQGNKLNKEIIQTEQKLTQMISILKQIEHEKRKNFSKATKQ</sequence>
<dbReference type="SUPFAM" id="SSF46579">
    <property type="entry name" value="Prefoldin"/>
    <property type="match status" value="1"/>
</dbReference>
<dbReference type="EMBL" id="JAAZKV010000021">
    <property type="protein sequence ID" value="NMA44746.1"/>
    <property type="molecule type" value="Genomic_DNA"/>
</dbReference>
<proteinExistence type="predicted"/>
<dbReference type="InterPro" id="IPR009053">
    <property type="entry name" value="Prefoldin"/>
</dbReference>
<evidence type="ECO:0000256" key="1">
    <source>
        <dbReference type="ARBA" id="ARBA00023186"/>
    </source>
</evidence>
<protein>
    <recommendedName>
        <fullName evidence="5">Prefoldin subunit alpha</fullName>
    </recommendedName>
</protein>
<dbReference type="Gene3D" id="1.10.287.370">
    <property type="match status" value="1"/>
</dbReference>
<evidence type="ECO:0000313" key="3">
    <source>
        <dbReference type="EMBL" id="NMA44746.1"/>
    </source>
</evidence>
<keyword evidence="2" id="KW-0175">Coiled coil</keyword>
<dbReference type="Pfam" id="PF02996">
    <property type="entry name" value="Prefoldin"/>
    <property type="match status" value="1"/>
</dbReference>
<feature type="coiled-coil region" evidence="2">
    <location>
        <begin position="93"/>
        <end position="120"/>
    </location>
</feature>
<dbReference type="Proteomes" id="UP000526302">
    <property type="component" value="Unassembled WGS sequence"/>
</dbReference>
<evidence type="ECO:0008006" key="5">
    <source>
        <dbReference type="Google" id="ProtNLM"/>
    </source>
</evidence>
<evidence type="ECO:0000313" key="4">
    <source>
        <dbReference type="Proteomes" id="UP000526302"/>
    </source>
</evidence>
<reference evidence="3 4" key="1">
    <citation type="journal article" date="2020" name="Biotechnol. Biofuels">
        <title>New insights from the biogas microbiome by comprehensive genome-resolved metagenomics of nearly 1600 species originating from multiple anaerobic digesters.</title>
        <authorList>
            <person name="Campanaro S."/>
            <person name="Treu L."/>
            <person name="Rodriguez-R L.M."/>
            <person name="Kovalovszki A."/>
            <person name="Ziels R.M."/>
            <person name="Maus I."/>
            <person name="Zhu X."/>
            <person name="Kougias P.G."/>
            <person name="Basile A."/>
            <person name="Luo G."/>
            <person name="Schluter A."/>
            <person name="Konstantinidis K.T."/>
            <person name="Angelidaki I."/>
        </authorList>
    </citation>
    <scope>NUCLEOTIDE SEQUENCE [LARGE SCALE GENOMIC DNA]</scope>
    <source>
        <strain evidence="3">AS22ysBPME_79</strain>
    </source>
</reference>
<accession>A0A7K4BZP0</accession>
<dbReference type="AlphaFoldDB" id="A0A7K4BZP0"/>
<evidence type="ECO:0000256" key="2">
    <source>
        <dbReference type="SAM" id="Coils"/>
    </source>
</evidence>